<dbReference type="AlphaFoldDB" id="A0A8S4A0I1"/>
<dbReference type="GO" id="GO:0003723">
    <property type="term" value="F:RNA binding"/>
    <property type="evidence" value="ECO:0007669"/>
    <property type="project" value="TreeGrafter"/>
</dbReference>
<reference evidence="5" key="1">
    <citation type="submission" date="2021-04" db="EMBL/GenBank/DDBJ databases">
        <authorList>
            <consortium name="Molecular Ecology Group"/>
        </authorList>
    </citation>
    <scope>NUCLEOTIDE SEQUENCE</scope>
</reference>
<evidence type="ECO:0000256" key="2">
    <source>
        <dbReference type="ARBA" id="ARBA00023242"/>
    </source>
</evidence>
<feature type="region of interest" description="Disordered" evidence="3">
    <location>
        <begin position="144"/>
        <end position="184"/>
    </location>
</feature>
<evidence type="ECO:0000313" key="5">
    <source>
        <dbReference type="EMBL" id="CAG5135323.1"/>
    </source>
</evidence>
<dbReference type="PANTHER" id="PTHR21686">
    <property type="entry name" value="DEOXYNUCLEOTIDYLTRANSFERASE TERMINAL-INTERACTING PROTEIN 2"/>
    <property type="match status" value="1"/>
</dbReference>
<dbReference type="Proteomes" id="UP000678393">
    <property type="component" value="Unassembled WGS sequence"/>
</dbReference>
<dbReference type="InterPro" id="IPR039883">
    <property type="entry name" value="Fcf2/DNTTIP2"/>
</dbReference>
<feature type="compositionally biased region" description="Acidic residues" evidence="3">
    <location>
        <begin position="18"/>
        <end position="32"/>
    </location>
</feature>
<organism evidence="5 6">
    <name type="scientific">Candidula unifasciata</name>
    <dbReference type="NCBI Taxonomy" id="100452"/>
    <lineage>
        <taxon>Eukaryota</taxon>
        <taxon>Metazoa</taxon>
        <taxon>Spiralia</taxon>
        <taxon>Lophotrochozoa</taxon>
        <taxon>Mollusca</taxon>
        <taxon>Gastropoda</taxon>
        <taxon>Heterobranchia</taxon>
        <taxon>Euthyneura</taxon>
        <taxon>Panpulmonata</taxon>
        <taxon>Eupulmonata</taxon>
        <taxon>Stylommatophora</taxon>
        <taxon>Helicina</taxon>
        <taxon>Helicoidea</taxon>
        <taxon>Geomitridae</taxon>
        <taxon>Candidula</taxon>
    </lineage>
</organism>
<dbReference type="GO" id="GO:0005730">
    <property type="term" value="C:nucleolus"/>
    <property type="evidence" value="ECO:0007669"/>
    <property type="project" value="UniProtKB-SubCell"/>
</dbReference>
<dbReference type="EMBL" id="CAJHNH020008168">
    <property type="protein sequence ID" value="CAG5135323.1"/>
    <property type="molecule type" value="Genomic_DNA"/>
</dbReference>
<comment type="caution">
    <text evidence="5">The sequence shown here is derived from an EMBL/GenBank/DDBJ whole genome shotgun (WGS) entry which is preliminary data.</text>
</comment>
<sequence length="302" mass="34065">MAKNTDDVEESGSQSETESSEDVASDDSDDNAMDISSSTHIKDSTFPLADFRLSCLHDIGAEDLSSALQKYQQICKGLDKDVVPQRSITTSISADFTPWWEGFTKSDHKSVITSVTEPNTDGDTYDNWFDKNSAMGSSWLCGPSTSASGASPGQTPTVADVDVPSIYDNKPAPKGRRALKRERKAEKDKTLGKKWFGMKAPDVDEKLKNDMELIQMRSVLDPKRFYKHRDRKGLPKYFQMGTVVDEGTDFYSSRLTKKQRKQTLVEELMADANIRQYNKKKYAELQQKMRGKKTFKSKLKKH</sequence>
<proteinExistence type="predicted"/>
<feature type="domain" description="Fcf2 pre-rRNA processing C-terminal" evidence="4">
    <location>
        <begin position="188"/>
        <end position="281"/>
    </location>
</feature>
<dbReference type="InterPro" id="IPR014810">
    <property type="entry name" value="Fcf2_C"/>
</dbReference>
<dbReference type="PANTHER" id="PTHR21686:SF12">
    <property type="entry name" value="DEOXYNUCLEOTIDYLTRANSFERASE TERMINAL-INTERACTING PROTEIN 2"/>
    <property type="match status" value="1"/>
</dbReference>
<evidence type="ECO:0000256" key="3">
    <source>
        <dbReference type="SAM" id="MobiDB-lite"/>
    </source>
</evidence>
<keyword evidence="6" id="KW-1185">Reference proteome</keyword>
<comment type="subcellular location">
    <subcellularLocation>
        <location evidence="1">Nucleus</location>
        <location evidence="1">Nucleolus</location>
    </subcellularLocation>
</comment>
<accession>A0A8S4A0I1</accession>
<evidence type="ECO:0000256" key="1">
    <source>
        <dbReference type="ARBA" id="ARBA00004604"/>
    </source>
</evidence>
<feature type="compositionally biased region" description="Low complexity" evidence="3">
    <location>
        <begin position="144"/>
        <end position="153"/>
    </location>
</feature>
<evidence type="ECO:0000313" key="6">
    <source>
        <dbReference type="Proteomes" id="UP000678393"/>
    </source>
</evidence>
<feature type="region of interest" description="Disordered" evidence="3">
    <location>
        <begin position="1"/>
        <end position="39"/>
    </location>
</feature>
<keyword evidence="2" id="KW-0539">Nucleus</keyword>
<feature type="compositionally biased region" description="Basic residues" evidence="3">
    <location>
        <begin position="173"/>
        <end position="182"/>
    </location>
</feature>
<name>A0A8S4A0I1_9EUPU</name>
<dbReference type="Pfam" id="PF08698">
    <property type="entry name" value="Fcf2"/>
    <property type="match status" value="1"/>
</dbReference>
<gene>
    <name evidence="5" type="ORF">CUNI_LOCUS20881</name>
</gene>
<dbReference type="GO" id="GO:0006396">
    <property type="term" value="P:RNA processing"/>
    <property type="evidence" value="ECO:0007669"/>
    <property type="project" value="TreeGrafter"/>
</dbReference>
<dbReference type="OrthoDB" id="427886at2759"/>
<protein>
    <recommendedName>
        <fullName evidence="4">Fcf2 pre-rRNA processing C-terminal domain-containing protein</fullName>
    </recommendedName>
</protein>
<evidence type="ECO:0000259" key="4">
    <source>
        <dbReference type="Pfam" id="PF08698"/>
    </source>
</evidence>